<feature type="region of interest" description="Disordered" evidence="1">
    <location>
        <begin position="135"/>
        <end position="170"/>
    </location>
</feature>
<dbReference type="EMBL" id="CAJPEX010000022">
    <property type="protein sequence ID" value="CAG0912498.1"/>
    <property type="molecule type" value="Genomic_DNA"/>
</dbReference>
<evidence type="ECO:0000256" key="1">
    <source>
        <dbReference type="SAM" id="MobiDB-lite"/>
    </source>
</evidence>
<evidence type="ECO:0000313" key="2">
    <source>
        <dbReference type="EMBL" id="CAD7272346.1"/>
    </source>
</evidence>
<dbReference type="Proteomes" id="UP000678499">
    <property type="component" value="Unassembled WGS sequence"/>
</dbReference>
<reference evidence="2" key="1">
    <citation type="submission" date="2020-11" db="EMBL/GenBank/DDBJ databases">
        <authorList>
            <person name="Tran Van P."/>
        </authorList>
    </citation>
    <scope>NUCLEOTIDE SEQUENCE</scope>
</reference>
<organism evidence="2">
    <name type="scientific">Notodromas monacha</name>
    <dbReference type="NCBI Taxonomy" id="399045"/>
    <lineage>
        <taxon>Eukaryota</taxon>
        <taxon>Metazoa</taxon>
        <taxon>Ecdysozoa</taxon>
        <taxon>Arthropoda</taxon>
        <taxon>Crustacea</taxon>
        <taxon>Oligostraca</taxon>
        <taxon>Ostracoda</taxon>
        <taxon>Podocopa</taxon>
        <taxon>Podocopida</taxon>
        <taxon>Cypridocopina</taxon>
        <taxon>Cypridoidea</taxon>
        <taxon>Cyprididae</taxon>
        <taxon>Notodromas</taxon>
    </lineage>
</organism>
<evidence type="ECO:0000313" key="3">
    <source>
        <dbReference type="Proteomes" id="UP000678499"/>
    </source>
</evidence>
<dbReference type="OrthoDB" id="431068at2759"/>
<name>A0A7R9G8V6_9CRUS</name>
<keyword evidence="3" id="KW-1185">Reference proteome</keyword>
<gene>
    <name evidence="2" type="ORF">NMOB1V02_LOCUS288</name>
</gene>
<dbReference type="EMBL" id="OA882059">
    <property type="protein sequence ID" value="CAD7272346.1"/>
    <property type="molecule type" value="Genomic_DNA"/>
</dbReference>
<proteinExistence type="predicted"/>
<protein>
    <submittedName>
        <fullName evidence="2">Uncharacterized protein</fullName>
    </submittedName>
</protein>
<accession>A0A7R9G8V6</accession>
<sequence>MAFNLTYRGRYIVAEKRYVVKPRTADINENVLSEQCRNDFGLTEEQVKRGELLETVLEQSENYKKPGHRLMIASPRRRHLGGVAIVAVLWGERLSGWGVGLRAWDSRSLDNDGVVSKGVHLFYRREWQITPRPRSQLLQGRLGNTRAEPRVRRRNNASRLGNQPVPHGAR</sequence>
<dbReference type="AlphaFoldDB" id="A0A7R9G8V6"/>